<dbReference type="AlphaFoldDB" id="A0A081CF67"/>
<evidence type="ECO:0000313" key="1">
    <source>
        <dbReference type="EMBL" id="GAK65313.1"/>
    </source>
</evidence>
<dbReference type="HOGENOM" id="CLU_1408561_0_0_1"/>
<reference evidence="1" key="1">
    <citation type="submission" date="2014-07" db="EMBL/GenBank/DDBJ databases">
        <title>Draft genome sequence of the yeast Pseudozyma antarctica JCM 10317 known as a producer of lipase B which used in a wide range of industrial applications.</title>
        <authorList>
            <person name="Morita T."/>
            <person name="Saika A."/>
            <person name="Koike H."/>
        </authorList>
    </citation>
    <scope>NUCLEOTIDE SEQUENCE</scope>
    <source>
        <strain evidence="1">JCM 10317</strain>
    </source>
</reference>
<proteinExistence type="predicted"/>
<dbReference type="EMBL" id="DF830075">
    <property type="protein sequence ID" value="GAK65313.1"/>
    <property type="molecule type" value="Genomic_DNA"/>
</dbReference>
<evidence type="ECO:0000313" key="2">
    <source>
        <dbReference type="Proteomes" id="UP000053758"/>
    </source>
</evidence>
<name>A0A081CF67_PSEA2</name>
<dbReference type="GeneID" id="26304419"/>
<protein>
    <submittedName>
        <fullName evidence="1">Uncharacterized protein</fullName>
    </submittedName>
</protein>
<accession>A0A081CF67</accession>
<organism evidence="1">
    <name type="scientific">Pseudozyma antarctica</name>
    <name type="common">Yeast</name>
    <name type="synonym">Candida antarctica</name>
    <dbReference type="NCBI Taxonomy" id="84753"/>
    <lineage>
        <taxon>Eukaryota</taxon>
        <taxon>Fungi</taxon>
        <taxon>Dikarya</taxon>
        <taxon>Basidiomycota</taxon>
        <taxon>Ustilaginomycotina</taxon>
        <taxon>Ustilaginomycetes</taxon>
        <taxon>Ustilaginales</taxon>
        <taxon>Ustilaginaceae</taxon>
        <taxon>Moesziomyces</taxon>
    </lineage>
</organism>
<dbReference type="RefSeq" id="XP_014656517.1">
    <property type="nucleotide sequence ID" value="XM_014801031.1"/>
</dbReference>
<sequence>MDVLDDECGGWVGGWIGSGADGVVWGGQTSSGVRRCKARKPMCLEAAIAKTPRFALPAREASSSSIPVRDARNTVSLDIAVETALLPIVRATVAVASPPSIFSSKRLPELRCRGAVGGRGLALAYRARAPAWERVRLDPHIASLGICWFEFALLTQTLLDSCTRSITRMPMRASQAGSSSSFNDADIPARGLR</sequence>
<dbReference type="Proteomes" id="UP000053758">
    <property type="component" value="Unassembled WGS sequence"/>
</dbReference>
<gene>
    <name evidence="1" type="ORF">PAN0_008d3530</name>
</gene>
<keyword evidence="2" id="KW-1185">Reference proteome</keyword>